<organism evidence="1 2">
    <name type="scientific">Companilactobacillus bobalius DSM 19674</name>
    <dbReference type="NCBI Taxonomy" id="1423788"/>
    <lineage>
        <taxon>Bacteria</taxon>
        <taxon>Bacillati</taxon>
        <taxon>Bacillota</taxon>
        <taxon>Bacilli</taxon>
        <taxon>Lactobacillales</taxon>
        <taxon>Lactobacillaceae</taxon>
        <taxon>Companilactobacillus</taxon>
        <taxon>Companilactobacillus bobalius</taxon>
    </lineage>
</organism>
<name>A0A0R1KTL2_9LACO</name>
<dbReference type="PATRIC" id="fig|1423788.3.peg.1429"/>
<sequence>MFSLHVKNEIDLRDVLLQRAGEAFINKIIWFEGKEYYGKEAVQKALALVDLVEFYDKKYNLY</sequence>
<reference evidence="1 2" key="1">
    <citation type="journal article" date="2015" name="Genome Announc.">
        <title>Expanding the biotechnology potential of lactobacilli through comparative genomics of 213 strains and associated genera.</title>
        <authorList>
            <person name="Sun Z."/>
            <person name="Harris H.M."/>
            <person name="McCann A."/>
            <person name="Guo C."/>
            <person name="Argimon S."/>
            <person name="Zhang W."/>
            <person name="Yang X."/>
            <person name="Jeffery I.B."/>
            <person name="Cooney J.C."/>
            <person name="Kagawa T.F."/>
            <person name="Liu W."/>
            <person name="Song Y."/>
            <person name="Salvetti E."/>
            <person name="Wrobel A."/>
            <person name="Rasinkangas P."/>
            <person name="Parkhill J."/>
            <person name="Rea M.C."/>
            <person name="O'Sullivan O."/>
            <person name="Ritari J."/>
            <person name="Douillard F.P."/>
            <person name="Paul Ross R."/>
            <person name="Yang R."/>
            <person name="Briner A.E."/>
            <person name="Felis G.E."/>
            <person name="de Vos W.M."/>
            <person name="Barrangou R."/>
            <person name="Klaenhammer T.R."/>
            <person name="Caufield P.W."/>
            <person name="Cui Y."/>
            <person name="Zhang H."/>
            <person name="O'Toole P.W."/>
        </authorList>
    </citation>
    <scope>NUCLEOTIDE SEQUENCE [LARGE SCALE GENOMIC DNA]</scope>
    <source>
        <strain evidence="1 2">DSM 19674</strain>
    </source>
</reference>
<evidence type="ECO:0000313" key="2">
    <source>
        <dbReference type="Proteomes" id="UP000051515"/>
    </source>
</evidence>
<protein>
    <submittedName>
        <fullName evidence="1">Uncharacterized protein</fullName>
    </submittedName>
</protein>
<dbReference type="STRING" id="1423788.FC78_GL001390"/>
<proteinExistence type="predicted"/>
<dbReference type="AlphaFoldDB" id="A0A0R1KTL2"/>
<dbReference type="EMBL" id="AZDY01000036">
    <property type="protein sequence ID" value="KRK83434.1"/>
    <property type="molecule type" value="Genomic_DNA"/>
</dbReference>
<gene>
    <name evidence="1" type="ORF">FC78_GL001390</name>
</gene>
<evidence type="ECO:0000313" key="1">
    <source>
        <dbReference type="EMBL" id="KRK83434.1"/>
    </source>
</evidence>
<comment type="caution">
    <text evidence="1">The sequence shown here is derived from an EMBL/GenBank/DDBJ whole genome shotgun (WGS) entry which is preliminary data.</text>
</comment>
<accession>A0A0R1KTL2</accession>
<keyword evidence="2" id="KW-1185">Reference proteome</keyword>
<dbReference type="Proteomes" id="UP000051515">
    <property type="component" value="Unassembled WGS sequence"/>
</dbReference>